<evidence type="ECO:0000313" key="6">
    <source>
        <dbReference type="EMBL" id="GEN98341.1"/>
    </source>
</evidence>
<evidence type="ECO:0000256" key="1">
    <source>
        <dbReference type="ARBA" id="ARBA00004141"/>
    </source>
</evidence>
<dbReference type="Pfam" id="PF13520">
    <property type="entry name" value="AA_permease_2"/>
    <property type="match status" value="1"/>
</dbReference>
<evidence type="ECO:0000256" key="5">
    <source>
        <dbReference type="SAM" id="Phobius"/>
    </source>
</evidence>
<dbReference type="InterPro" id="IPR050598">
    <property type="entry name" value="AminoAcid_Transporter"/>
</dbReference>
<name>A0A512AF80_9SPHN</name>
<accession>A0A512AF80</accession>
<keyword evidence="2 5" id="KW-0812">Transmembrane</keyword>
<evidence type="ECO:0000256" key="2">
    <source>
        <dbReference type="ARBA" id="ARBA00022692"/>
    </source>
</evidence>
<proteinExistence type="predicted"/>
<evidence type="ECO:0000313" key="7">
    <source>
        <dbReference type="Proteomes" id="UP000321464"/>
    </source>
</evidence>
<dbReference type="PIRSF" id="PIRSF006060">
    <property type="entry name" value="AA_transporter"/>
    <property type="match status" value="1"/>
</dbReference>
<feature type="transmembrane region" description="Helical" evidence="5">
    <location>
        <begin position="36"/>
        <end position="59"/>
    </location>
</feature>
<dbReference type="PANTHER" id="PTHR11785:SF512">
    <property type="entry name" value="SOBREMESA, ISOFORM B"/>
    <property type="match status" value="1"/>
</dbReference>
<dbReference type="InterPro" id="IPR002293">
    <property type="entry name" value="AA/rel_permease1"/>
</dbReference>
<protein>
    <submittedName>
        <fullName evidence="6">Amino acid permease</fullName>
    </submittedName>
</protein>
<feature type="transmembrane region" description="Helical" evidence="5">
    <location>
        <begin position="225"/>
        <end position="249"/>
    </location>
</feature>
<dbReference type="EMBL" id="BJYR01000001">
    <property type="protein sequence ID" value="GEN98341.1"/>
    <property type="molecule type" value="Genomic_DNA"/>
</dbReference>
<dbReference type="GO" id="GO:0016020">
    <property type="term" value="C:membrane"/>
    <property type="evidence" value="ECO:0007669"/>
    <property type="project" value="UniProtKB-SubCell"/>
</dbReference>
<dbReference type="PANTHER" id="PTHR11785">
    <property type="entry name" value="AMINO ACID TRANSPORTER"/>
    <property type="match status" value="1"/>
</dbReference>
<evidence type="ECO:0000256" key="4">
    <source>
        <dbReference type="ARBA" id="ARBA00023136"/>
    </source>
</evidence>
<dbReference type="Proteomes" id="UP000321464">
    <property type="component" value="Unassembled WGS sequence"/>
</dbReference>
<keyword evidence="4 5" id="KW-0472">Membrane</keyword>
<sequence length="447" mass="46406">MLSPGEVFLLTISALSPVLSVFIGGNAILHMAGTGAAIGFIGGGVLASAMALLFAELSASYPGAGGVYPALNTILGPRWTFPFVILRTVILFPLLAFFATGTGPYIRLFLPWMPQDVAALATLALACLIAAAQIKRGAKVIAAFLVIEVIALSVLSYAALTHFRAANIGLVLHPVAAAVGAGLAATPAASIALAVIAGASMTAGADWATFFAEDMLDAKRRMGPVVAWTGLIAAVVISVPVVLMILAMSDVGATLSSEAPMAHFMEETTGPLVTSLVSLGIIAAIFNGAIAVMMALSRQLHALGRDGVFPAPVNRVLRIVSPRTRAPTGALAVLLVVGGMCTFLGERRLVLLTSGNFSEYLLLGLAVIAGRRAGVLSEHFRIRLHPVVPIMALALSFSIVAANWADAETARVSMALLLAVFVAAFVWHEWSIRTGRGPVRLNGSDLE</sequence>
<feature type="transmembrane region" description="Helical" evidence="5">
    <location>
        <begin position="387"/>
        <end position="405"/>
    </location>
</feature>
<feature type="transmembrane region" description="Helical" evidence="5">
    <location>
        <begin position="117"/>
        <end position="134"/>
    </location>
</feature>
<keyword evidence="3 5" id="KW-1133">Transmembrane helix</keyword>
<comment type="subcellular location">
    <subcellularLocation>
        <location evidence="1">Membrane</location>
        <topology evidence="1">Multi-pass membrane protein</topology>
    </subcellularLocation>
</comment>
<dbReference type="RefSeq" id="WP_170233705.1">
    <property type="nucleotide sequence ID" value="NZ_BJYR01000001.1"/>
</dbReference>
<dbReference type="GO" id="GO:0015179">
    <property type="term" value="F:L-amino acid transmembrane transporter activity"/>
    <property type="evidence" value="ECO:0007669"/>
    <property type="project" value="TreeGrafter"/>
</dbReference>
<evidence type="ECO:0000256" key="3">
    <source>
        <dbReference type="ARBA" id="ARBA00022989"/>
    </source>
</evidence>
<dbReference type="AlphaFoldDB" id="A0A512AF80"/>
<reference evidence="6 7" key="1">
    <citation type="submission" date="2019-07" db="EMBL/GenBank/DDBJ databases">
        <title>Whole genome shotgun sequence of Novosphingobium sediminis NBRC 106119.</title>
        <authorList>
            <person name="Hosoyama A."/>
            <person name="Uohara A."/>
            <person name="Ohji S."/>
            <person name="Ichikawa N."/>
        </authorList>
    </citation>
    <scope>NUCLEOTIDE SEQUENCE [LARGE SCALE GENOMIC DNA]</scope>
    <source>
        <strain evidence="6 7">NBRC 106119</strain>
    </source>
</reference>
<feature type="transmembrane region" description="Helical" evidence="5">
    <location>
        <begin position="79"/>
        <end position="105"/>
    </location>
</feature>
<feature type="transmembrane region" description="Helical" evidence="5">
    <location>
        <begin position="6"/>
        <end position="29"/>
    </location>
</feature>
<gene>
    <name evidence="6" type="ORF">NSE01_01740</name>
</gene>
<organism evidence="6 7">
    <name type="scientific">Novosphingobium sediminis</name>
    <dbReference type="NCBI Taxonomy" id="707214"/>
    <lineage>
        <taxon>Bacteria</taxon>
        <taxon>Pseudomonadati</taxon>
        <taxon>Pseudomonadota</taxon>
        <taxon>Alphaproteobacteria</taxon>
        <taxon>Sphingomonadales</taxon>
        <taxon>Sphingomonadaceae</taxon>
        <taxon>Novosphingobium</taxon>
    </lineage>
</organism>
<feature type="transmembrane region" description="Helical" evidence="5">
    <location>
        <begin position="269"/>
        <end position="296"/>
    </location>
</feature>
<feature type="transmembrane region" description="Helical" evidence="5">
    <location>
        <begin position="140"/>
        <end position="160"/>
    </location>
</feature>
<feature type="transmembrane region" description="Helical" evidence="5">
    <location>
        <begin position="411"/>
        <end position="430"/>
    </location>
</feature>
<keyword evidence="7" id="KW-1185">Reference proteome</keyword>
<feature type="transmembrane region" description="Helical" evidence="5">
    <location>
        <begin position="357"/>
        <end position="375"/>
    </location>
</feature>
<comment type="caution">
    <text evidence="6">The sequence shown here is derived from an EMBL/GenBank/DDBJ whole genome shotgun (WGS) entry which is preliminary data.</text>
</comment>
<dbReference type="Gene3D" id="1.20.1740.10">
    <property type="entry name" value="Amino acid/polyamine transporter I"/>
    <property type="match status" value="1"/>
</dbReference>